<sequence length="68" mass="8287">MEHTKNKPFKQKLLFIKDVEQIIGRNRLTLRRWWSTGKFPKPKKLNNTVLVWQTDVIEQWINLHTESK</sequence>
<dbReference type="SUPFAM" id="SSF46955">
    <property type="entry name" value="Putative DNA-binding domain"/>
    <property type="match status" value="1"/>
</dbReference>
<comment type="caution">
    <text evidence="1">The sequence shown here is derived from an EMBL/GenBank/DDBJ whole genome shotgun (WGS) entry which is preliminary data.</text>
</comment>
<dbReference type="AlphaFoldDB" id="A0AAX0WVN2"/>
<evidence type="ECO:0000313" key="1">
    <source>
        <dbReference type="EMBL" id="PNL62633.1"/>
    </source>
</evidence>
<proteinExistence type="predicted"/>
<dbReference type="GeneID" id="98064964"/>
<name>A0AAX0WVN2_9GAMM</name>
<dbReference type="InterPro" id="IPR009061">
    <property type="entry name" value="DNA-bd_dom_put_sf"/>
</dbReference>
<keyword evidence="2" id="KW-1185">Reference proteome</keyword>
<accession>A0AAX0WVN2</accession>
<dbReference type="Pfam" id="PF05930">
    <property type="entry name" value="Phage_AlpA"/>
    <property type="match status" value="1"/>
</dbReference>
<dbReference type="RefSeq" id="WP_019234909.1">
    <property type="nucleotide sequence ID" value="NZ_CAAAHR010000008.1"/>
</dbReference>
<dbReference type="EMBL" id="NBTX02000004">
    <property type="protein sequence ID" value="PNL62633.1"/>
    <property type="molecule type" value="Genomic_DNA"/>
</dbReference>
<reference evidence="1" key="1">
    <citation type="submission" date="2017-12" db="EMBL/GenBank/DDBJ databases">
        <title>FDA dAtabase for Regulatory Grade micrObial Sequences (FDA-ARGOS): Supporting development and validation of Infectious Disease Dx tests.</title>
        <authorList>
            <person name="Kerrigan L."/>
            <person name="Tallon L.J."/>
            <person name="Sadzewicz L."/>
            <person name="Sengamalay N."/>
            <person name="Ott S."/>
            <person name="Godinez A."/>
            <person name="Nagaraj S."/>
            <person name="Vavikolanu K."/>
            <person name="Vyas G."/>
            <person name="Nadendla S."/>
            <person name="Aluvathingal J."/>
            <person name="Sichtig H."/>
        </authorList>
    </citation>
    <scope>NUCLEOTIDE SEQUENCE [LARGE SCALE GENOMIC DNA]</scope>
    <source>
        <strain evidence="1">FDAARGOS_200</strain>
    </source>
</reference>
<dbReference type="Proteomes" id="UP000192511">
    <property type="component" value="Unassembled WGS sequence"/>
</dbReference>
<protein>
    <submittedName>
        <fullName evidence="1">AlpA family phage regulatory protein</fullName>
    </submittedName>
</protein>
<dbReference type="InterPro" id="IPR010260">
    <property type="entry name" value="AlpA"/>
</dbReference>
<evidence type="ECO:0000313" key="2">
    <source>
        <dbReference type="Proteomes" id="UP000192511"/>
    </source>
</evidence>
<organism evidence="1 2">
    <name type="scientific">Legionella anisa</name>
    <dbReference type="NCBI Taxonomy" id="28082"/>
    <lineage>
        <taxon>Bacteria</taxon>
        <taxon>Pseudomonadati</taxon>
        <taxon>Pseudomonadota</taxon>
        <taxon>Gammaproteobacteria</taxon>
        <taxon>Legionellales</taxon>
        <taxon>Legionellaceae</taxon>
        <taxon>Legionella</taxon>
    </lineage>
</organism>
<dbReference type="Gene3D" id="1.10.238.160">
    <property type="match status" value="1"/>
</dbReference>
<gene>
    <name evidence="1" type="ORF">A6J39_016255</name>
</gene>